<protein>
    <submittedName>
        <fullName evidence="1">Uncharacterized protein</fullName>
    </submittedName>
</protein>
<organism evidence="1 2">
    <name type="scientific">Isosphaera pallida (strain ATCC 43644 / DSM 9630 / IS1B)</name>
    <dbReference type="NCBI Taxonomy" id="575540"/>
    <lineage>
        <taxon>Bacteria</taxon>
        <taxon>Pseudomonadati</taxon>
        <taxon>Planctomycetota</taxon>
        <taxon>Planctomycetia</taxon>
        <taxon>Isosphaerales</taxon>
        <taxon>Isosphaeraceae</taxon>
        <taxon>Isosphaera</taxon>
    </lineage>
</organism>
<dbReference type="KEGG" id="ipa:Isop_2642"/>
<dbReference type="AlphaFoldDB" id="E8QZS1"/>
<dbReference type="eggNOG" id="COG1511">
    <property type="taxonomic scope" value="Bacteria"/>
</dbReference>
<evidence type="ECO:0000313" key="2">
    <source>
        <dbReference type="Proteomes" id="UP000008631"/>
    </source>
</evidence>
<keyword evidence="2" id="KW-1185">Reference proteome</keyword>
<evidence type="ECO:0000313" key="1">
    <source>
        <dbReference type="EMBL" id="ADV63212.1"/>
    </source>
</evidence>
<dbReference type="HOGENOM" id="CLU_622242_0_0_0"/>
<dbReference type="InParanoid" id="E8QZS1"/>
<accession>E8QZS1</accession>
<dbReference type="Proteomes" id="UP000008631">
    <property type="component" value="Chromosome"/>
</dbReference>
<gene>
    <name evidence="1" type="ordered locus">Isop_2642</name>
</gene>
<sequence length="440" mass="48915">MTSTLAPSSRITVSRGSVLRTSTLVSLACLGWVAVGGDNPAWGQAGRERDRIDGRFTLDERFFSNRPGSGTGPILDDLPALSNGLSQETDRLLANIRFDLGGSSQGRNLERRARALQSAAQSFDRAVRLSGLELSQNAQRSRLRTLFQAVERAHFAFEEEFQQVGGFSAIETRITARRVARLVGEIRVLLGFDLGSNPIPPGLDFNQALRRIQLADSFNQETIRRIEQRFGPFSDYRGVIRDLDELDSRLRRFESALGLVGFDPNRLRRDYAPLPRLAESIADQLRRLRAPSDIVQTHDRTRLEIIQAGRLLGLEQGGLPGGGFPGSNPTLVNLTDAAINDLQVFLSQLNVTVVPEGFQIRVESERLLADLTTFRRLLDTAGPGTSFRLERALAEAERSFEVVDRRVDRVSGGRIGPNIARLKRVGATLRQLRAELLRRR</sequence>
<proteinExistence type="predicted"/>
<dbReference type="EMBL" id="CP002353">
    <property type="protein sequence ID" value="ADV63212.1"/>
    <property type="molecule type" value="Genomic_DNA"/>
</dbReference>
<reference key="1">
    <citation type="submission" date="2010-11" db="EMBL/GenBank/DDBJ databases">
        <title>The complete sequence of chromosome of Isophaera pallida ATCC 43644.</title>
        <authorList>
            <consortium name="US DOE Joint Genome Institute (JGI-PGF)"/>
            <person name="Lucas S."/>
            <person name="Copeland A."/>
            <person name="Lapidus A."/>
            <person name="Bruce D."/>
            <person name="Goodwin L."/>
            <person name="Pitluck S."/>
            <person name="Kyrpides N."/>
            <person name="Mavromatis K."/>
            <person name="Pagani I."/>
            <person name="Ivanova N."/>
            <person name="Saunders E."/>
            <person name="Brettin T."/>
            <person name="Detter J.C."/>
            <person name="Han C."/>
            <person name="Tapia R."/>
            <person name="Land M."/>
            <person name="Hauser L."/>
            <person name="Markowitz V."/>
            <person name="Cheng J.-F."/>
            <person name="Hugenholtz P."/>
            <person name="Woyke T."/>
            <person name="Wu D."/>
            <person name="Eisen J.A."/>
        </authorList>
    </citation>
    <scope>NUCLEOTIDE SEQUENCE</scope>
    <source>
        <strain>ATCC 43644</strain>
    </source>
</reference>
<name>E8QZS1_ISOPI</name>
<dbReference type="STRING" id="575540.Isop_2642"/>
<reference evidence="1 2" key="2">
    <citation type="journal article" date="2011" name="Stand. Genomic Sci.">
        <title>Complete genome sequence of Isosphaera pallida type strain (IS1B).</title>
        <authorList>
            <consortium name="US DOE Joint Genome Institute (JGI-PGF)"/>
            <person name="Goker M."/>
            <person name="Cleland D."/>
            <person name="Saunders E."/>
            <person name="Lapidus A."/>
            <person name="Nolan M."/>
            <person name="Lucas S."/>
            <person name="Hammon N."/>
            <person name="Deshpande S."/>
            <person name="Cheng J.F."/>
            <person name="Tapia R."/>
            <person name="Han C."/>
            <person name="Goodwin L."/>
            <person name="Pitluck S."/>
            <person name="Liolios K."/>
            <person name="Pagani I."/>
            <person name="Ivanova N."/>
            <person name="Mavromatis K."/>
            <person name="Pati A."/>
            <person name="Chen A."/>
            <person name="Palaniappan K."/>
            <person name="Land M."/>
            <person name="Hauser L."/>
            <person name="Chang Y.J."/>
            <person name="Jeffries C.D."/>
            <person name="Detter J.C."/>
            <person name="Beck B."/>
            <person name="Woyke T."/>
            <person name="Bristow J."/>
            <person name="Eisen J.A."/>
            <person name="Markowitz V."/>
            <person name="Hugenholtz P."/>
            <person name="Kyrpides N.C."/>
            <person name="Klenk H.P."/>
        </authorList>
    </citation>
    <scope>NUCLEOTIDE SEQUENCE [LARGE SCALE GENOMIC DNA]</scope>
    <source>
        <strain evidence="2">ATCC 43644 / DSM 9630 / IS1B</strain>
    </source>
</reference>